<evidence type="ECO:0000256" key="5">
    <source>
        <dbReference type="ARBA" id="ARBA00023288"/>
    </source>
</evidence>
<dbReference type="PANTHER" id="PTHR43649:SF33">
    <property type="entry name" value="POLYGALACTURONAN_RHAMNOGALACTURONAN-BINDING PROTEIN YTCQ"/>
    <property type="match status" value="1"/>
</dbReference>
<reference evidence="6 7" key="1">
    <citation type="submission" date="2018-08" db="EMBL/GenBank/DDBJ databases">
        <title>A genome reference for cultivated species of the human gut microbiota.</title>
        <authorList>
            <person name="Zou Y."/>
            <person name="Xue W."/>
            <person name="Luo G."/>
        </authorList>
    </citation>
    <scope>NUCLEOTIDE SEQUENCE [LARGE SCALE GENOMIC DNA]</scope>
    <source>
        <strain evidence="6 7">AF14-18</strain>
    </source>
</reference>
<dbReference type="SUPFAM" id="SSF53850">
    <property type="entry name" value="Periplasmic binding protein-like II"/>
    <property type="match status" value="1"/>
</dbReference>
<gene>
    <name evidence="6" type="ORF">DWW02_18430</name>
</gene>
<evidence type="ECO:0000256" key="3">
    <source>
        <dbReference type="ARBA" id="ARBA00023136"/>
    </source>
</evidence>
<dbReference type="Gene3D" id="3.40.190.10">
    <property type="entry name" value="Periplasmic binding protein-like II"/>
    <property type="match status" value="2"/>
</dbReference>
<dbReference type="AlphaFoldDB" id="A0A412Z1T8"/>
<evidence type="ECO:0000256" key="2">
    <source>
        <dbReference type="ARBA" id="ARBA00022729"/>
    </source>
</evidence>
<name>A0A412Z1T8_9FIRM</name>
<accession>A0A412Z1T8</accession>
<evidence type="ECO:0000313" key="6">
    <source>
        <dbReference type="EMBL" id="RGV73978.1"/>
    </source>
</evidence>
<dbReference type="Pfam" id="PF01547">
    <property type="entry name" value="SBP_bac_1"/>
    <property type="match status" value="1"/>
</dbReference>
<sequence length="445" mass="49585">MIKRSYNLFFSALVLCIGSLSGCHRFPGSGNEVNIVEPKAQRDLPQGKTLTFFAPVEGKSSGAVSYRRLIDKYNKSHDVHVVFEGIATADGYNEYLEERLRTGKGDDIFIVNEDSVKTLAHNGYFQDLSSLEAFQKLNDSAREEAVIGDTVYCIPMNMTAYALFVNMDVLERYGLEAPDNLEEFKVCCTEIKALGGTPISLSRWHATAVPTIANGLYKLYDGPDIQKHLELLNSGEEQIGDYMVEGFEVFQTSVENGWYGDGVDGDAADALRAGEKDISDFTSGMTAFYFGPLEYIPLVEDANPPPDYHVQGIPVPGGTALLITVVSRLCVNPDSDNLDEAMEFVSYLSSEYYKESMENGTIILPVYKSSDFTLSNEKMRPAYDTYVSGIRIPAEDMHLKFGSWDVVRELCLEMFNGRTAVEAAEEYNKIQLEQISAYDKQEKHP</sequence>
<keyword evidence="2" id="KW-0732">Signal</keyword>
<evidence type="ECO:0000256" key="4">
    <source>
        <dbReference type="ARBA" id="ARBA00023139"/>
    </source>
</evidence>
<organism evidence="6 7">
    <name type="scientific">Enterocloster bolteae</name>
    <dbReference type="NCBI Taxonomy" id="208479"/>
    <lineage>
        <taxon>Bacteria</taxon>
        <taxon>Bacillati</taxon>
        <taxon>Bacillota</taxon>
        <taxon>Clostridia</taxon>
        <taxon>Lachnospirales</taxon>
        <taxon>Lachnospiraceae</taxon>
        <taxon>Enterocloster</taxon>
    </lineage>
</organism>
<comment type="caution">
    <text evidence="6">The sequence shown here is derived from an EMBL/GenBank/DDBJ whole genome shotgun (WGS) entry which is preliminary data.</text>
</comment>
<proteinExistence type="predicted"/>
<keyword evidence="4" id="KW-0564">Palmitate</keyword>
<evidence type="ECO:0000256" key="1">
    <source>
        <dbReference type="ARBA" id="ARBA00022475"/>
    </source>
</evidence>
<protein>
    <submittedName>
        <fullName evidence="6">Carbohydrate ABC transporter substrate-binding protein</fullName>
    </submittedName>
</protein>
<dbReference type="EMBL" id="QRZM01000008">
    <property type="protein sequence ID" value="RGV73978.1"/>
    <property type="molecule type" value="Genomic_DNA"/>
</dbReference>
<keyword evidence="5" id="KW-0449">Lipoprotein</keyword>
<keyword evidence="3" id="KW-0472">Membrane</keyword>
<dbReference type="PROSITE" id="PS51257">
    <property type="entry name" value="PROKAR_LIPOPROTEIN"/>
    <property type="match status" value="1"/>
</dbReference>
<dbReference type="Proteomes" id="UP000284543">
    <property type="component" value="Unassembled WGS sequence"/>
</dbReference>
<keyword evidence="1" id="KW-1003">Cell membrane</keyword>
<dbReference type="InterPro" id="IPR050490">
    <property type="entry name" value="Bact_solute-bd_prot1"/>
</dbReference>
<dbReference type="InterPro" id="IPR006059">
    <property type="entry name" value="SBP"/>
</dbReference>
<evidence type="ECO:0000313" key="7">
    <source>
        <dbReference type="Proteomes" id="UP000284543"/>
    </source>
</evidence>
<dbReference type="PANTHER" id="PTHR43649">
    <property type="entry name" value="ARABINOSE-BINDING PROTEIN-RELATED"/>
    <property type="match status" value="1"/>
</dbReference>
<dbReference type="RefSeq" id="WP_118019102.1">
    <property type="nucleotide sequence ID" value="NZ_JAQEBA010000004.1"/>
</dbReference>